<feature type="region of interest" description="Disordered" evidence="1">
    <location>
        <begin position="45"/>
        <end position="74"/>
    </location>
</feature>
<evidence type="ECO:0000313" key="2">
    <source>
        <dbReference type="EMBL" id="GGM31667.1"/>
    </source>
</evidence>
<proteinExistence type="predicted"/>
<accession>A0ABQ2H3C8</accession>
<comment type="caution">
    <text evidence="2">The sequence shown here is derived from an EMBL/GenBank/DDBJ whole genome shotgun (WGS) entry which is preliminary data.</text>
</comment>
<feature type="compositionally biased region" description="Basic and acidic residues" evidence="1">
    <location>
        <begin position="63"/>
        <end position="74"/>
    </location>
</feature>
<evidence type="ECO:0000313" key="3">
    <source>
        <dbReference type="Proteomes" id="UP000616499"/>
    </source>
</evidence>
<sequence>MTKIQHVITADQPAIGELQGLGIDALERTVLYGKAFELFDGITGGLSHSRESAGGSPGARRPVRAERMSHPAVR</sequence>
<name>A0ABQ2H3C8_9PSED</name>
<dbReference type="Proteomes" id="UP000616499">
    <property type="component" value="Unassembled WGS sequence"/>
</dbReference>
<gene>
    <name evidence="2" type="ORF">GCM10009425_47820</name>
</gene>
<keyword evidence="3" id="KW-1185">Reference proteome</keyword>
<organism evidence="2 3">
    <name type="scientific">Pseudomonas asuensis</name>
    <dbReference type="NCBI Taxonomy" id="1825787"/>
    <lineage>
        <taxon>Bacteria</taxon>
        <taxon>Pseudomonadati</taxon>
        <taxon>Pseudomonadota</taxon>
        <taxon>Gammaproteobacteria</taxon>
        <taxon>Pseudomonadales</taxon>
        <taxon>Pseudomonadaceae</taxon>
        <taxon>Pseudomonas</taxon>
    </lineage>
</organism>
<evidence type="ECO:0000256" key="1">
    <source>
        <dbReference type="SAM" id="MobiDB-lite"/>
    </source>
</evidence>
<protein>
    <submittedName>
        <fullName evidence="2">Uncharacterized protein</fullName>
    </submittedName>
</protein>
<dbReference type="EMBL" id="BMNW01000026">
    <property type="protein sequence ID" value="GGM31667.1"/>
    <property type="molecule type" value="Genomic_DNA"/>
</dbReference>
<reference evidence="3" key="1">
    <citation type="journal article" date="2019" name="Int. J. Syst. Evol. Microbiol.">
        <title>The Global Catalogue of Microorganisms (GCM) 10K type strain sequencing project: providing services to taxonomists for standard genome sequencing and annotation.</title>
        <authorList>
            <consortium name="The Broad Institute Genomics Platform"/>
            <consortium name="The Broad Institute Genome Sequencing Center for Infectious Disease"/>
            <person name="Wu L."/>
            <person name="Ma J."/>
        </authorList>
    </citation>
    <scope>NUCLEOTIDE SEQUENCE [LARGE SCALE GENOMIC DNA]</scope>
    <source>
        <strain evidence="3">JCM 13501</strain>
    </source>
</reference>